<reference evidence="1 2" key="1">
    <citation type="submission" date="2024-04" db="EMBL/GenBank/DDBJ databases">
        <authorList>
            <person name="Abashina T."/>
            <person name="Shaikin A."/>
        </authorList>
    </citation>
    <scope>NUCLEOTIDE SEQUENCE [LARGE SCALE GENOMIC DNA]</scope>
    <source>
        <strain evidence="1 2">AAFK</strain>
    </source>
</reference>
<dbReference type="InterPro" id="IPR021482">
    <property type="entry name" value="DUF3135"/>
</dbReference>
<name>A0ABU9DA60_9PROT</name>
<gene>
    <name evidence="1" type="ORF">WOB96_11515</name>
</gene>
<dbReference type="EMBL" id="JBBPCO010000011">
    <property type="protein sequence ID" value="MEK8090386.1"/>
    <property type="molecule type" value="Genomic_DNA"/>
</dbReference>
<evidence type="ECO:0000313" key="2">
    <source>
        <dbReference type="Proteomes" id="UP001446205"/>
    </source>
</evidence>
<accession>A0ABU9DA60</accession>
<sequence>MESFRAEDFDFDAWSRLATQDPEVFEMRRRMLIEQLIQSAPDARRARLKGLQFRLDLERRRARTPLAACLRISDMMWQALLGPGGLQASMNQLINASSESPRKFTAEAQPPLARVIPFPDRMHTTS</sequence>
<evidence type="ECO:0000313" key="1">
    <source>
        <dbReference type="EMBL" id="MEK8090386.1"/>
    </source>
</evidence>
<keyword evidence="2" id="KW-1185">Reference proteome</keyword>
<comment type="caution">
    <text evidence="1">The sequence shown here is derived from an EMBL/GenBank/DDBJ whole genome shotgun (WGS) entry which is preliminary data.</text>
</comment>
<dbReference type="Pfam" id="PF11333">
    <property type="entry name" value="DUF3135"/>
    <property type="match status" value="1"/>
</dbReference>
<proteinExistence type="predicted"/>
<dbReference type="Proteomes" id="UP001446205">
    <property type="component" value="Unassembled WGS sequence"/>
</dbReference>
<organism evidence="1 2">
    <name type="scientific">Thermithiobacillus plumbiphilus</name>
    <dbReference type="NCBI Taxonomy" id="1729899"/>
    <lineage>
        <taxon>Bacteria</taxon>
        <taxon>Pseudomonadati</taxon>
        <taxon>Pseudomonadota</taxon>
        <taxon>Acidithiobacillia</taxon>
        <taxon>Acidithiobacillales</taxon>
        <taxon>Thermithiobacillaceae</taxon>
        <taxon>Thermithiobacillus</taxon>
    </lineage>
</organism>
<dbReference type="RefSeq" id="WP_341371441.1">
    <property type="nucleotide sequence ID" value="NZ_JBBPCO010000011.1"/>
</dbReference>
<protein>
    <submittedName>
        <fullName evidence="1">DUF3135 domain-containing protein</fullName>
    </submittedName>
</protein>